<organism evidence="1 2">
    <name type="scientific">Funneliformis caledonium</name>
    <dbReference type="NCBI Taxonomy" id="1117310"/>
    <lineage>
        <taxon>Eukaryota</taxon>
        <taxon>Fungi</taxon>
        <taxon>Fungi incertae sedis</taxon>
        <taxon>Mucoromycota</taxon>
        <taxon>Glomeromycotina</taxon>
        <taxon>Glomeromycetes</taxon>
        <taxon>Glomerales</taxon>
        <taxon>Glomeraceae</taxon>
        <taxon>Funneliformis</taxon>
    </lineage>
</organism>
<protein>
    <submittedName>
        <fullName evidence="1">17753_t:CDS:1</fullName>
    </submittedName>
</protein>
<sequence>QNSRYTSPILHSHNNPFTEDTEDKNVIITNVPPRLSSSKSLEFDIFVNDVNILEKFKTYINEAILHANNKSLYVKSHTYKILSLSSIFVLISNSYLTKMIENFNDRPIRFLPFDKIRNKLSKLTLITNFLNGIIKKAFHDLDKYLIQWSNMTLTKSKIRKFDGSRMK</sequence>
<proteinExistence type="predicted"/>
<keyword evidence="2" id="KW-1185">Reference proteome</keyword>
<accession>A0A9N9EI42</accession>
<comment type="caution">
    <text evidence="1">The sequence shown here is derived from an EMBL/GenBank/DDBJ whole genome shotgun (WGS) entry which is preliminary data.</text>
</comment>
<reference evidence="1" key="1">
    <citation type="submission" date="2021-06" db="EMBL/GenBank/DDBJ databases">
        <authorList>
            <person name="Kallberg Y."/>
            <person name="Tangrot J."/>
            <person name="Rosling A."/>
        </authorList>
    </citation>
    <scope>NUCLEOTIDE SEQUENCE</scope>
    <source>
        <strain evidence="1">UK204</strain>
    </source>
</reference>
<dbReference type="EMBL" id="CAJVPQ010005932">
    <property type="protein sequence ID" value="CAG8678167.1"/>
    <property type="molecule type" value="Genomic_DNA"/>
</dbReference>
<dbReference type="Proteomes" id="UP000789570">
    <property type="component" value="Unassembled WGS sequence"/>
</dbReference>
<dbReference type="AlphaFoldDB" id="A0A9N9EI42"/>
<gene>
    <name evidence="1" type="ORF">FCALED_LOCUS12359</name>
</gene>
<name>A0A9N9EI42_9GLOM</name>
<evidence type="ECO:0000313" key="2">
    <source>
        <dbReference type="Proteomes" id="UP000789570"/>
    </source>
</evidence>
<evidence type="ECO:0000313" key="1">
    <source>
        <dbReference type="EMBL" id="CAG8678167.1"/>
    </source>
</evidence>
<feature type="non-terminal residue" evidence="1">
    <location>
        <position position="167"/>
    </location>
</feature>